<evidence type="ECO:0000259" key="8">
    <source>
        <dbReference type="PROSITE" id="PS50071"/>
    </source>
</evidence>
<dbReference type="CDD" id="cd00086">
    <property type="entry name" value="homeodomain"/>
    <property type="match status" value="2"/>
</dbReference>
<evidence type="ECO:0000256" key="1">
    <source>
        <dbReference type="ARBA" id="ARBA00004123"/>
    </source>
</evidence>
<gene>
    <name evidence="9" type="ORF">QR680_019150</name>
</gene>
<feature type="DNA-binding region" description="Homeobox" evidence="5">
    <location>
        <begin position="29"/>
        <end position="88"/>
    </location>
</feature>
<dbReference type="InterPro" id="IPR001356">
    <property type="entry name" value="HD"/>
</dbReference>
<comment type="caution">
    <text evidence="9">The sequence shown here is derived from an EMBL/GenBank/DDBJ whole genome shotgun (WGS) entry which is preliminary data.</text>
</comment>
<dbReference type="InterPro" id="IPR050460">
    <property type="entry name" value="Distal-less_Homeobox_TF"/>
</dbReference>
<feature type="compositionally biased region" description="Basic and acidic residues" evidence="7">
    <location>
        <begin position="80"/>
        <end position="104"/>
    </location>
</feature>
<feature type="region of interest" description="Disordered" evidence="7">
    <location>
        <begin position="180"/>
        <end position="239"/>
    </location>
</feature>
<sequence length="335" mass="37694">MATATIETTIPFSFPDAPALSIPEEAPKQRGKKRNYSLTQLDLLNESFAKRRCIMGEEKKELAEKTGLSETQITKWFENRRYKERKSEGRSGAEGSPKEADKTTLDASLSEMSEVPSTLADILEHAGLNLETHYDPLPQIQQIDAENLRVLATLLFSQNPDSLQKTAEELIPEGNSCSEILGELFPQPSQVKREPSPIEESVSEAPLEEKESSEGPSDAREEEGLPNPQTPGEEELLSVLSGLNFEDLLRFLRHQNPSVPQSAPKKRINFTKEQLEGLNEAFEEDACPDQKKRQKIAEKLGLPRNKVTRWFQNNRHRHKKAKDTETSPENPQVLA</sequence>
<dbReference type="PANTHER" id="PTHR24327:SF41">
    <property type="entry name" value="BRAIN-SPECIFIC HOMEOBOX PROTEIN"/>
    <property type="match status" value="1"/>
</dbReference>
<dbReference type="Pfam" id="PF00046">
    <property type="entry name" value="Homeodomain"/>
    <property type="match status" value="2"/>
</dbReference>
<dbReference type="Gene3D" id="1.10.10.60">
    <property type="entry name" value="Homeodomain-like"/>
    <property type="match status" value="2"/>
</dbReference>
<keyword evidence="2 5" id="KW-0238">DNA-binding</keyword>
<evidence type="ECO:0000256" key="4">
    <source>
        <dbReference type="ARBA" id="ARBA00023242"/>
    </source>
</evidence>
<evidence type="ECO:0000313" key="10">
    <source>
        <dbReference type="Proteomes" id="UP001175271"/>
    </source>
</evidence>
<feature type="region of interest" description="Disordered" evidence="7">
    <location>
        <begin position="80"/>
        <end position="116"/>
    </location>
</feature>
<name>A0AA39HMF3_9BILA</name>
<proteinExistence type="predicted"/>
<feature type="compositionally biased region" description="Polar residues" evidence="7">
    <location>
        <begin position="1"/>
        <end position="11"/>
    </location>
</feature>
<dbReference type="Proteomes" id="UP001175271">
    <property type="component" value="Unassembled WGS sequence"/>
</dbReference>
<feature type="region of interest" description="Disordered" evidence="7">
    <location>
        <begin position="309"/>
        <end position="335"/>
    </location>
</feature>
<keyword evidence="4 5" id="KW-0539">Nucleus</keyword>
<keyword evidence="10" id="KW-1185">Reference proteome</keyword>
<feature type="domain" description="Homeobox" evidence="8">
    <location>
        <begin position="27"/>
        <end position="87"/>
    </location>
</feature>
<evidence type="ECO:0000256" key="7">
    <source>
        <dbReference type="SAM" id="MobiDB-lite"/>
    </source>
</evidence>
<dbReference type="InterPro" id="IPR017970">
    <property type="entry name" value="Homeobox_CS"/>
</dbReference>
<dbReference type="SMART" id="SM00389">
    <property type="entry name" value="HOX"/>
    <property type="match status" value="2"/>
</dbReference>
<feature type="region of interest" description="Disordered" evidence="7">
    <location>
        <begin position="1"/>
        <end position="36"/>
    </location>
</feature>
<dbReference type="InterPro" id="IPR009057">
    <property type="entry name" value="Homeodomain-like_sf"/>
</dbReference>
<feature type="domain" description="Homeobox" evidence="8">
    <location>
        <begin position="261"/>
        <end position="321"/>
    </location>
</feature>
<feature type="compositionally biased region" description="Basic and acidic residues" evidence="7">
    <location>
        <begin position="207"/>
        <end position="223"/>
    </location>
</feature>
<keyword evidence="3 5" id="KW-0371">Homeobox</keyword>
<dbReference type="PANTHER" id="PTHR24327">
    <property type="entry name" value="HOMEOBOX PROTEIN"/>
    <property type="match status" value="1"/>
</dbReference>
<dbReference type="AlphaFoldDB" id="A0AA39HMF3"/>
<feature type="DNA-binding region" description="Homeobox" evidence="5">
    <location>
        <begin position="263"/>
        <end position="322"/>
    </location>
</feature>
<evidence type="ECO:0000256" key="2">
    <source>
        <dbReference type="ARBA" id="ARBA00023125"/>
    </source>
</evidence>
<dbReference type="GO" id="GO:0000978">
    <property type="term" value="F:RNA polymerase II cis-regulatory region sequence-specific DNA binding"/>
    <property type="evidence" value="ECO:0007669"/>
    <property type="project" value="TreeGrafter"/>
</dbReference>
<reference evidence="9" key="1">
    <citation type="submission" date="2023-06" db="EMBL/GenBank/DDBJ databases">
        <title>Genomic analysis of the entomopathogenic nematode Steinernema hermaphroditum.</title>
        <authorList>
            <person name="Schwarz E.M."/>
            <person name="Heppert J.K."/>
            <person name="Baniya A."/>
            <person name="Schwartz H.T."/>
            <person name="Tan C.-H."/>
            <person name="Antoshechkin I."/>
            <person name="Sternberg P.W."/>
            <person name="Goodrich-Blair H."/>
            <person name="Dillman A.R."/>
        </authorList>
    </citation>
    <scope>NUCLEOTIDE SEQUENCE</scope>
    <source>
        <strain evidence="9">PS9179</strain>
        <tissue evidence="9">Whole animal</tissue>
    </source>
</reference>
<evidence type="ECO:0000313" key="9">
    <source>
        <dbReference type="EMBL" id="KAK0407352.1"/>
    </source>
</evidence>
<evidence type="ECO:0000256" key="5">
    <source>
        <dbReference type="PROSITE-ProRule" id="PRU00108"/>
    </source>
</evidence>
<dbReference type="PROSITE" id="PS00027">
    <property type="entry name" value="HOMEOBOX_1"/>
    <property type="match status" value="1"/>
</dbReference>
<dbReference type="PROSITE" id="PS50071">
    <property type="entry name" value="HOMEOBOX_2"/>
    <property type="match status" value="2"/>
</dbReference>
<organism evidence="9 10">
    <name type="scientific">Steinernema hermaphroditum</name>
    <dbReference type="NCBI Taxonomy" id="289476"/>
    <lineage>
        <taxon>Eukaryota</taxon>
        <taxon>Metazoa</taxon>
        <taxon>Ecdysozoa</taxon>
        <taxon>Nematoda</taxon>
        <taxon>Chromadorea</taxon>
        <taxon>Rhabditida</taxon>
        <taxon>Tylenchina</taxon>
        <taxon>Panagrolaimomorpha</taxon>
        <taxon>Strongyloidoidea</taxon>
        <taxon>Steinernematidae</taxon>
        <taxon>Steinernema</taxon>
    </lineage>
</organism>
<dbReference type="SUPFAM" id="SSF46689">
    <property type="entry name" value="Homeodomain-like"/>
    <property type="match status" value="2"/>
</dbReference>
<evidence type="ECO:0000256" key="3">
    <source>
        <dbReference type="ARBA" id="ARBA00023155"/>
    </source>
</evidence>
<accession>A0AA39HMF3</accession>
<dbReference type="EMBL" id="JAUCMV010000004">
    <property type="protein sequence ID" value="KAK0407352.1"/>
    <property type="molecule type" value="Genomic_DNA"/>
</dbReference>
<comment type="subcellular location">
    <subcellularLocation>
        <location evidence="1 5 6">Nucleus</location>
    </subcellularLocation>
</comment>
<evidence type="ECO:0000256" key="6">
    <source>
        <dbReference type="RuleBase" id="RU000682"/>
    </source>
</evidence>
<dbReference type="GO" id="GO:0000981">
    <property type="term" value="F:DNA-binding transcription factor activity, RNA polymerase II-specific"/>
    <property type="evidence" value="ECO:0007669"/>
    <property type="project" value="InterPro"/>
</dbReference>
<dbReference type="GO" id="GO:0005634">
    <property type="term" value="C:nucleus"/>
    <property type="evidence" value="ECO:0007669"/>
    <property type="project" value="UniProtKB-SubCell"/>
</dbReference>
<protein>
    <recommendedName>
        <fullName evidence="8">Homeobox domain-containing protein</fullName>
    </recommendedName>
</protein>